<dbReference type="Gene3D" id="1.25.10.10">
    <property type="entry name" value="Leucine-rich Repeat Variant"/>
    <property type="match status" value="2"/>
</dbReference>
<dbReference type="InterPro" id="IPR002553">
    <property type="entry name" value="Clathrin/coatomer_adapt-like_N"/>
</dbReference>
<dbReference type="Gene3D" id="3.30.310.10">
    <property type="entry name" value="TATA-Binding Protein"/>
    <property type="match status" value="1"/>
</dbReference>
<feature type="domain" description="Clathrin/coatomer adaptor adaptin-like N-terminal" evidence="13">
    <location>
        <begin position="34"/>
        <end position="554"/>
    </location>
</feature>
<dbReference type="GO" id="GO:0000139">
    <property type="term" value="C:Golgi membrane"/>
    <property type="evidence" value="ECO:0007669"/>
    <property type="project" value="UniProtKB-SubCell"/>
</dbReference>
<dbReference type="Proteomes" id="UP000039865">
    <property type="component" value="Unassembled WGS sequence"/>
</dbReference>
<evidence type="ECO:0000259" key="14">
    <source>
        <dbReference type="Pfam" id="PF08752"/>
    </source>
</evidence>
<dbReference type="SUPFAM" id="SSF48371">
    <property type="entry name" value="ARM repeat"/>
    <property type="match status" value="1"/>
</dbReference>
<dbReference type="InterPro" id="IPR037067">
    <property type="entry name" value="Coatomer_gsu_app_sf"/>
</dbReference>
<keyword evidence="7 11" id="KW-0653">Protein transport</keyword>
<sequence>MYKGKLKSALEFGNNDDTSEYNDAYSNLNKSTLVQESNIFNEKNLVVTKCVELLNKIIFLLNQGEDFPDSEKSKIFFNVTKLFQVNTPTTQSLKRLMYVFIKELKANENEVFIVISQLTKDVGQNDNEMSKANALRVLTKIIDDLYVQSLEKYLKQALIDKSNHVVSAALVSMVNLYKKGGHSTEIVKKSVNEIQDKLLNSGDGNLQYQALIMLFELKKNDQMAVLKLLFQLTQVKIHNSMTKCQLIRYIKYSFLMNPMIDQKTVNTFLKYIEGCLTKEEDPVQFEAAKTMCELYEVFGSIVNVELPFQVLVQLASNQSKPVNKYAALRVMNRIATKQPNLVSLCQSELENLITDMNRSVASLAISTLLKTCNEDSVQKLLKQISHYLPDLGLDFKIETIQSTALLYHRLPHKADVLLKFLTDCLKEENNVQFRESVVDTIIEICPSQREVALLILAEHIEDCEHAHIQTKIINFLAEEGPRSKNPSSYIRFIYNRVNLEKAVIRAAAVSALAAFAHKVPSLRKSILILLQKCLTDSDDEVRERAFFYINLLKQKGDKNFLAPDVNTITEELEESAPEGAMEKDEIRQFIFDSQNVIDIDALEAFVTQKRVQLQSSEEPLAIDLSQLMCSKRGGHTRAGAMKRQLDQEQEEMKNSQMQIQSQQSNYSPSQQQQMTPALAQQVDDSLMTEMASHPELAPIINSSKHIYSSQISAVNDSQAEYVVQTVKHFFDNVIIVQYSITNTLEDQILSDVKLNISNVESAYNLQILKIANLTAGQQIKYGEKQYVYAVFTKQGCNHPFPLAKIQQKLSIKITEIDIDSQDELGSYEEDYKLDDVQIAVKDYIKPFSLPTGQFKDAWDAIGSDSKISEIQSSFQIPFRVMDEAVTGVIKFFGMGVCEGSDKVNVTEKVHNLLLSGLFMNSETVVLRAQIGFNAQYGCVLKVIIRSLNAVISNSLLEAIN</sequence>
<dbReference type="PANTHER" id="PTHR10261">
    <property type="entry name" value="COATOMER SUBUNIT GAMMA"/>
    <property type="match status" value="1"/>
</dbReference>
<dbReference type="Pfam" id="PF01602">
    <property type="entry name" value="Adaptin_N"/>
    <property type="match status" value="1"/>
</dbReference>
<feature type="domain" description="Coatomer subunit gamma C-terminal" evidence="15">
    <location>
        <begin position="842"/>
        <end position="959"/>
    </location>
</feature>
<dbReference type="InterPro" id="IPR009028">
    <property type="entry name" value="Coatomer/calthrin_app_sub_C"/>
</dbReference>
<dbReference type="InterPro" id="IPR017106">
    <property type="entry name" value="Coatomer_gsu"/>
</dbReference>
<dbReference type="Pfam" id="PF08752">
    <property type="entry name" value="COP-gamma_platf"/>
    <property type="match status" value="1"/>
</dbReference>
<evidence type="ECO:0000256" key="7">
    <source>
        <dbReference type="ARBA" id="ARBA00022927"/>
    </source>
</evidence>
<dbReference type="GO" id="GO:0006891">
    <property type="term" value="P:intra-Golgi vesicle-mediated transport"/>
    <property type="evidence" value="ECO:0007669"/>
    <property type="project" value="TreeGrafter"/>
</dbReference>
<accession>A0A078AW43</accession>
<keyword evidence="6 11" id="KW-0931">ER-Golgi transport</keyword>
<keyword evidence="10 11" id="KW-0968">Cytoplasmic vesicle</keyword>
<reference evidence="16 17" key="1">
    <citation type="submission" date="2014-06" db="EMBL/GenBank/DDBJ databases">
        <authorList>
            <person name="Swart Estienne"/>
        </authorList>
    </citation>
    <scope>NUCLEOTIDE SEQUENCE [LARGE SCALE GENOMIC DNA]</scope>
    <source>
        <strain evidence="16 17">130c</strain>
    </source>
</reference>
<dbReference type="InterPro" id="IPR013041">
    <property type="entry name" value="Clathrin_app_Ig-like_sf"/>
</dbReference>
<dbReference type="GO" id="GO:0005793">
    <property type="term" value="C:endoplasmic reticulum-Golgi intermediate compartment"/>
    <property type="evidence" value="ECO:0007669"/>
    <property type="project" value="TreeGrafter"/>
</dbReference>
<dbReference type="InParanoid" id="A0A078AW43"/>
<evidence type="ECO:0000256" key="3">
    <source>
        <dbReference type="ARBA" id="ARBA00022448"/>
    </source>
</evidence>
<dbReference type="GO" id="GO:0009306">
    <property type="term" value="P:protein secretion"/>
    <property type="evidence" value="ECO:0007669"/>
    <property type="project" value="TreeGrafter"/>
</dbReference>
<keyword evidence="17" id="KW-1185">Reference proteome</keyword>
<evidence type="ECO:0000259" key="15">
    <source>
        <dbReference type="Pfam" id="PF16381"/>
    </source>
</evidence>
<feature type="compositionally biased region" description="Low complexity" evidence="12">
    <location>
        <begin position="655"/>
        <end position="667"/>
    </location>
</feature>
<dbReference type="InterPro" id="IPR011989">
    <property type="entry name" value="ARM-like"/>
</dbReference>
<evidence type="ECO:0000256" key="6">
    <source>
        <dbReference type="ARBA" id="ARBA00022892"/>
    </source>
</evidence>
<evidence type="ECO:0000256" key="4">
    <source>
        <dbReference type="ARBA" id="ARBA00022490"/>
    </source>
</evidence>
<dbReference type="SUPFAM" id="SSF55711">
    <property type="entry name" value="Subdomain of clathrin and coatomer appendage domain"/>
    <property type="match status" value="1"/>
</dbReference>
<dbReference type="InterPro" id="IPR032154">
    <property type="entry name" value="Coatomer_g_Cpla"/>
</dbReference>
<dbReference type="InterPro" id="IPR013040">
    <property type="entry name" value="Coatomer_gsu_app_Ig-like_dom"/>
</dbReference>
<dbReference type="OMA" id="DFIEDCE"/>
<dbReference type="InterPro" id="IPR016024">
    <property type="entry name" value="ARM-type_fold"/>
</dbReference>
<keyword evidence="8 11" id="KW-0333">Golgi apparatus</keyword>
<dbReference type="AlphaFoldDB" id="A0A078AW43"/>
<evidence type="ECO:0000256" key="10">
    <source>
        <dbReference type="ARBA" id="ARBA00023329"/>
    </source>
</evidence>
<feature type="domain" description="Coatomer gamma subunit appendage Ig-like subdomain" evidence="14">
    <location>
        <begin position="688"/>
        <end position="838"/>
    </location>
</feature>
<dbReference type="SUPFAM" id="SSF49348">
    <property type="entry name" value="Clathrin adaptor appendage domain"/>
    <property type="match status" value="1"/>
</dbReference>
<evidence type="ECO:0000256" key="1">
    <source>
        <dbReference type="ARBA" id="ARBA00004255"/>
    </source>
</evidence>
<evidence type="ECO:0000256" key="8">
    <source>
        <dbReference type="ARBA" id="ARBA00023034"/>
    </source>
</evidence>
<feature type="compositionally biased region" description="Basic and acidic residues" evidence="12">
    <location>
        <begin position="643"/>
        <end position="653"/>
    </location>
</feature>
<dbReference type="PANTHER" id="PTHR10261:SF0">
    <property type="entry name" value="COATOMER SUBUNIT GAMMA-2"/>
    <property type="match status" value="1"/>
</dbReference>
<gene>
    <name evidence="16" type="primary">Contig18247.g19389</name>
    <name evidence="16" type="ORF">STYLEM_15788</name>
</gene>
<dbReference type="GO" id="GO:0006888">
    <property type="term" value="P:endoplasmic reticulum to Golgi vesicle-mediated transport"/>
    <property type="evidence" value="ECO:0007669"/>
    <property type="project" value="TreeGrafter"/>
</dbReference>
<comment type="similarity">
    <text evidence="2 11">Belongs to the COPG family.</text>
</comment>
<evidence type="ECO:0000256" key="12">
    <source>
        <dbReference type="SAM" id="MobiDB-lite"/>
    </source>
</evidence>
<proteinExistence type="inferred from homology"/>
<dbReference type="InterPro" id="IPR012295">
    <property type="entry name" value="TBP_dom_sf"/>
</dbReference>
<evidence type="ECO:0000256" key="9">
    <source>
        <dbReference type="ARBA" id="ARBA00023136"/>
    </source>
</evidence>
<comment type="function">
    <text evidence="11">The coatomer is a cytosolic protein complex that binds to dilysine motifs and reversibly associates with Golgi non-clathrin-coated vesicles, which further mediate biosynthetic protein transport from the ER, via the Golgi up to the trans Golgi network. Coatomer complex is required for budding from Golgi membranes, and is essential for the retrograde Golgi-to-ER transport of dilysine-tagged proteins.</text>
</comment>
<feature type="region of interest" description="Disordered" evidence="12">
    <location>
        <begin position="638"/>
        <end position="667"/>
    </location>
</feature>
<dbReference type="EMBL" id="CCKQ01014888">
    <property type="protein sequence ID" value="CDW86690.1"/>
    <property type="molecule type" value="Genomic_DNA"/>
</dbReference>
<dbReference type="PIRSF" id="PIRSF037093">
    <property type="entry name" value="Coatomer_gamma_subunit"/>
    <property type="match status" value="1"/>
</dbReference>
<dbReference type="FunCoup" id="A0A078AW43">
    <property type="interactions" value="600"/>
</dbReference>
<evidence type="ECO:0000256" key="2">
    <source>
        <dbReference type="ARBA" id="ARBA00010720"/>
    </source>
</evidence>
<keyword evidence="3 11" id="KW-0813">Transport</keyword>
<dbReference type="GO" id="GO:0030126">
    <property type="term" value="C:COPI vesicle coat"/>
    <property type="evidence" value="ECO:0007669"/>
    <property type="project" value="InterPro"/>
</dbReference>
<dbReference type="GO" id="GO:0006886">
    <property type="term" value="P:intracellular protein transport"/>
    <property type="evidence" value="ECO:0007669"/>
    <property type="project" value="InterPro"/>
</dbReference>
<keyword evidence="4 11" id="KW-0963">Cytoplasm</keyword>
<dbReference type="GO" id="GO:0005198">
    <property type="term" value="F:structural molecule activity"/>
    <property type="evidence" value="ECO:0007669"/>
    <property type="project" value="InterPro"/>
</dbReference>
<comment type="subunit">
    <text evidence="11">Oligomeric complex.</text>
</comment>
<evidence type="ECO:0000313" key="17">
    <source>
        <dbReference type="Proteomes" id="UP000039865"/>
    </source>
</evidence>
<comment type="subcellular location">
    <subcellularLocation>
        <location evidence="11">Cytoplasm</location>
    </subcellularLocation>
    <subcellularLocation>
        <location evidence="1 11">Golgi apparatus membrane</location>
        <topology evidence="1 11">Peripheral membrane protein</topology>
        <orientation evidence="1 11">Cytoplasmic side</orientation>
    </subcellularLocation>
    <subcellularLocation>
        <location evidence="11">Cytoplasmic vesicle</location>
        <location evidence="11">COPI-coated vesicle membrane</location>
        <topology evidence="11">Peripheral membrane protein</topology>
        <orientation evidence="11">Cytoplasmic side</orientation>
    </subcellularLocation>
</comment>
<keyword evidence="5" id="KW-0677">Repeat</keyword>
<dbReference type="Gene3D" id="2.60.40.1480">
    <property type="entry name" value="Coatomer, gamma subunit, appendage domain"/>
    <property type="match status" value="1"/>
</dbReference>
<evidence type="ECO:0000256" key="5">
    <source>
        <dbReference type="ARBA" id="ARBA00022737"/>
    </source>
</evidence>
<dbReference type="GO" id="GO:0005783">
    <property type="term" value="C:endoplasmic reticulum"/>
    <property type="evidence" value="ECO:0007669"/>
    <property type="project" value="TreeGrafter"/>
</dbReference>
<dbReference type="Pfam" id="PF16381">
    <property type="entry name" value="Coatomer_g_Cpla"/>
    <property type="match status" value="1"/>
</dbReference>
<name>A0A078AW43_STYLE</name>
<evidence type="ECO:0000256" key="11">
    <source>
        <dbReference type="PIRNR" id="PIRNR037093"/>
    </source>
</evidence>
<protein>
    <recommendedName>
        <fullName evidence="11">Coatomer subunit gamma</fullName>
    </recommendedName>
</protein>
<keyword evidence="9 11" id="KW-0472">Membrane</keyword>
<organism evidence="16 17">
    <name type="scientific">Stylonychia lemnae</name>
    <name type="common">Ciliate</name>
    <dbReference type="NCBI Taxonomy" id="5949"/>
    <lineage>
        <taxon>Eukaryota</taxon>
        <taxon>Sar</taxon>
        <taxon>Alveolata</taxon>
        <taxon>Ciliophora</taxon>
        <taxon>Intramacronucleata</taxon>
        <taxon>Spirotrichea</taxon>
        <taxon>Stichotrichia</taxon>
        <taxon>Sporadotrichida</taxon>
        <taxon>Oxytrichidae</taxon>
        <taxon>Stylonychinae</taxon>
        <taxon>Stylonychia</taxon>
    </lineage>
</organism>
<evidence type="ECO:0000259" key="13">
    <source>
        <dbReference type="Pfam" id="PF01602"/>
    </source>
</evidence>
<dbReference type="OrthoDB" id="6537869at2759"/>
<evidence type="ECO:0000313" key="16">
    <source>
        <dbReference type="EMBL" id="CDW86690.1"/>
    </source>
</evidence>